<feature type="domain" description="HMA" evidence="1">
    <location>
        <begin position="2"/>
        <end position="71"/>
    </location>
</feature>
<reference evidence="2 3" key="1">
    <citation type="submission" date="2018-07" db="EMBL/GenBank/DDBJ databases">
        <title>Complete genome sequencing of Ornithinimicrobium sp. AMA3305.</title>
        <authorList>
            <person name="Bae J.-W."/>
        </authorList>
    </citation>
    <scope>NUCLEOTIDE SEQUENCE [LARGE SCALE GENOMIC DNA]</scope>
    <source>
        <strain evidence="2 3">AMA3305</strain>
    </source>
</reference>
<dbReference type="AlphaFoldDB" id="A0A345NPP9"/>
<dbReference type="Gene3D" id="3.30.70.100">
    <property type="match status" value="1"/>
</dbReference>
<dbReference type="GO" id="GO:0046872">
    <property type="term" value="F:metal ion binding"/>
    <property type="evidence" value="ECO:0007669"/>
    <property type="project" value="InterPro"/>
</dbReference>
<dbReference type="EMBL" id="CP031229">
    <property type="protein sequence ID" value="AXH97007.1"/>
    <property type="molecule type" value="Genomic_DNA"/>
</dbReference>
<dbReference type="InterPro" id="IPR036163">
    <property type="entry name" value="HMA_dom_sf"/>
</dbReference>
<proteinExistence type="predicted"/>
<name>A0A345NPP9_9MICO</name>
<dbReference type="SUPFAM" id="SSF55008">
    <property type="entry name" value="HMA, heavy metal-associated domain"/>
    <property type="match status" value="1"/>
</dbReference>
<protein>
    <submittedName>
        <fullName evidence="2">Copper chaperone</fullName>
    </submittedName>
</protein>
<evidence type="ECO:0000259" key="1">
    <source>
        <dbReference type="PROSITE" id="PS50846"/>
    </source>
</evidence>
<evidence type="ECO:0000313" key="3">
    <source>
        <dbReference type="Proteomes" id="UP000253790"/>
    </source>
</evidence>
<keyword evidence="3" id="KW-1185">Reference proteome</keyword>
<dbReference type="CDD" id="cd00371">
    <property type="entry name" value="HMA"/>
    <property type="match status" value="1"/>
</dbReference>
<dbReference type="Proteomes" id="UP000253790">
    <property type="component" value="Chromosome"/>
</dbReference>
<organism evidence="2 3">
    <name type="scientific">Ornithinimicrobium avium</name>
    <dbReference type="NCBI Taxonomy" id="2283195"/>
    <lineage>
        <taxon>Bacteria</taxon>
        <taxon>Bacillati</taxon>
        <taxon>Actinomycetota</taxon>
        <taxon>Actinomycetes</taxon>
        <taxon>Micrococcales</taxon>
        <taxon>Ornithinimicrobiaceae</taxon>
        <taxon>Ornithinimicrobium</taxon>
    </lineage>
</organism>
<evidence type="ECO:0000313" key="2">
    <source>
        <dbReference type="EMBL" id="AXH97007.1"/>
    </source>
</evidence>
<accession>A0A345NPP9</accession>
<gene>
    <name evidence="2" type="ORF">DV701_13550</name>
</gene>
<dbReference type="InterPro" id="IPR006121">
    <property type="entry name" value="HMA_dom"/>
</dbReference>
<dbReference type="RefSeq" id="WP_114928999.1">
    <property type="nucleotide sequence ID" value="NZ_CP031229.1"/>
</dbReference>
<sequence length="72" mass="7324">METTTITVNGMTCGHCVASVTEELKEVAGVTDVRVPELVKGGDSQVLVDSEGALDLEAARAAVAEAGYTVSA</sequence>
<dbReference type="KEGG" id="orn:DV701_13550"/>
<dbReference type="OrthoDB" id="9813965at2"/>
<dbReference type="PROSITE" id="PS50846">
    <property type="entry name" value="HMA_2"/>
    <property type="match status" value="1"/>
</dbReference>
<dbReference type="Pfam" id="PF00403">
    <property type="entry name" value="HMA"/>
    <property type="match status" value="1"/>
</dbReference>